<dbReference type="GO" id="GO:0033194">
    <property type="term" value="P:response to hydroperoxide"/>
    <property type="evidence" value="ECO:0007669"/>
    <property type="project" value="TreeGrafter"/>
</dbReference>
<evidence type="ECO:0000313" key="2">
    <source>
        <dbReference type="EMBL" id="ODS24033.1"/>
    </source>
</evidence>
<organism evidence="2 3">
    <name type="scientific">Candidatus Endobugula sertula</name>
    <name type="common">Bugula neritina bacterial symbiont</name>
    <dbReference type="NCBI Taxonomy" id="62101"/>
    <lineage>
        <taxon>Bacteria</taxon>
        <taxon>Pseudomonadati</taxon>
        <taxon>Pseudomonadota</taxon>
        <taxon>Gammaproteobacteria</taxon>
        <taxon>Cellvibrionales</taxon>
        <taxon>Cellvibrionaceae</taxon>
        <taxon>Candidatus Endobugula</taxon>
    </lineage>
</organism>
<dbReference type="InterPro" id="IPR005583">
    <property type="entry name" value="YaaA"/>
</dbReference>
<dbReference type="Pfam" id="PF03883">
    <property type="entry name" value="H2O2_YaaD"/>
    <property type="match status" value="1"/>
</dbReference>
<evidence type="ECO:0000313" key="3">
    <source>
        <dbReference type="Proteomes" id="UP000242502"/>
    </source>
</evidence>
<sequence length="257" mass="29306">MLMVISPAKKLEVEGPSATQQKSQAALLNDAQILIDELKQLAPQDISSLMSISDKLGLLNYDRYQAWQLPFSLDNAKQAILAFKGDVYVGLEAESFSVDDYTFAQQHLRILSGLYGVLRPLDLMQAYRLEMGTRFENSRGKNLYEFWGEKITGELNRQLKKNKSDILINLASTEYFKSVKPASLHADIVTPLFKDKKSGQYKTISFYAKKARGLMAAYAIRNKITDARKLKKFDVQGYSYNAEMSKENEWVFTREEI</sequence>
<dbReference type="HAMAP" id="MF_00652">
    <property type="entry name" value="UPF0246"/>
    <property type="match status" value="1"/>
</dbReference>
<dbReference type="STRING" id="62101.AB835_05780"/>
<protein>
    <recommendedName>
        <fullName evidence="1">UPF0246 protein AB835_05780</fullName>
    </recommendedName>
</protein>
<comment type="similarity">
    <text evidence="1">Belongs to the UPF0246 family.</text>
</comment>
<dbReference type="NCBIfam" id="NF002542">
    <property type="entry name" value="PRK02101.1-3"/>
    <property type="match status" value="1"/>
</dbReference>
<dbReference type="AlphaFoldDB" id="A0A1D2QR70"/>
<reference evidence="2 3" key="1">
    <citation type="journal article" date="2016" name="Appl. Environ. Microbiol.">
        <title>Lack of Overt Genome Reduction in the Bryostatin-Producing Bryozoan Symbiont "Candidatus Endobugula sertula".</title>
        <authorList>
            <person name="Miller I.J."/>
            <person name="Vanee N."/>
            <person name="Fong S.S."/>
            <person name="Lim-Fong G.E."/>
            <person name="Kwan J.C."/>
        </authorList>
    </citation>
    <scope>NUCLEOTIDE SEQUENCE [LARGE SCALE GENOMIC DNA]</scope>
    <source>
        <strain evidence="2">AB1-4</strain>
    </source>
</reference>
<dbReference type="Proteomes" id="UP000242502">
    <property type="component" value="Unassembled WGS sequence"/>
</dbReference>
<accession>A0A1D2QR70</accession>
<dbReference type="PANTHER" id="PTHR30283:SF4">
    <property type="entry name" value="PEROXIDE STRESS RESISTANCE PROTEIN YAAA"/>
    <property type="match status" value="1"/>
</dbReference>
<name>A0A1D2QR70_9GAMM</name>
<dbReference type="GO" id="GO:0005829">
    <property type="term" value="C:cytosol"/>
    <property type="evidence" value="ECO:0007669"/>
    <property type="project" value="TreeGrafter"/>
</dbReference>
<proteinExistence type="inferred from homology"/>
<evidence type="ECO:0000256" key="1">
    <source>
        <dbReference type="HAMAP-Rule" id="MF_00652"/>
    </source>
</evidence>
<comment type="caution">
    <text evidence="2">The sequence shown here is derived from an EMBL/GenBank/DDBJ whole genome shotgun (WGS) entry which is preliminary data.</text>
</comment>
<dbReference type="NCBIfam" id="NF002541">
    <property type="entry name" value="PRK02101.1-1"/>
    <property type="match status" value="1"/>
</dbReference>
<gene>
    <name evidence="2" type="ORF">AB835_05780</name>
</gene>
<dbReference type="PANTHER" id="PTHR30283">
    <property type="entry name" value="PEROXIDE STRESS RESPONSE PROTEIN YAAA"/>
    <property type="match status" value="1"/>
</dbReference>
<dbReference type="EMBL" id="MDLC01000015">
    <property type="protein sequence ID" value="ODS24033.1"/>
    <property type="molecule type" value="Genomic_DNA"/>
</dbReference>